<dbReference type="Proteomes" id="UP000565441">
    <property type="component" value="Unassembled WGS sequence"/>
</dbReference>
<dbReference type="AlphaFoldDB" id="A0A8H5HHT9"/>
<dbReference type="EMBL" id="JAACJP010000006">
    <property type="protein sequence ID" value="KAF5383628.1"/>
    <property type="molecule type" value="Genomic_DNA"/>
</dbReference>
<evidence type="ECO:0000259" key="1">
    <source>
        <dbReference type="Pfam" id="PF10021"/>
    </source>
</evidence>
<dbReference type="InterPro" id="IPR012664">
    <property type="entry name" value="CHP02452"/>
</dbReference>
<protein>
    <recommendedName>
        <fullName evidence="1">Microbial-type PARG catalytic domain-containing protein</fullName>
    </recommendedName>
</protein>
<organism evidence="2 3">
    <name type="scientific">Tricholomella constricta</name>
    <dbReference type="NCBI Taxonomy" id="117010"/>
    <lineage>
        <taxon>Eukaryota</taxon>
        <taxon>Fungi</taxon>
        <taxon>Dikarya</taxon>
        <taxon>Basidiomycota</taxon>
        <taxon>Agaricomycotina</taxon>
        <taxon>Agaricomycetes</taxon>
        <taxon>Agaricomycetidae</taxon>
        <taxon>Agaricales</taxon>
        <taxon>Tricholomatineae</taxon>
        <taxon>Lyophyllaceae</taxon>
        <taxon>Tricholomella</taxon>
    </lineage>
</organism>
<dbReference type="Gene3D" id="3.40.220.10">
    <property type="entry name" value="Leucine Aminopeptidase, subunit E, domain 1"/>
    <property type="match status" value="1"/>
</dbReference>
<feature type="domain" description="Microbial-type PARG catalytic" evidence="1">
    <location>
        <begin position="75"/>
        <end position="167"/>
    </location>
</feature>
<sequence length="209" mass="22867">MGAVLGKYRFIMSEPSNPVVLHYSERKVISEDTIARSQAIVQAHAAEGATLDSSFLTLDKMPRMERSACPNFPPSEIKVVNLDSFTVARDIMRESPDARGKTTVLNLASDARRAGGWVQSLSKTQEEALCYSSTLYATLEPKYYPWPNVGPGSAAGIYSPGVVIFKDDLDHGCAELQPSDRRVVSVITVAAPRHRALTEDSSTFKNPSF</sequence>
<dbReference type="PANTHER" id="PTHR35596">
    <property type="entry name" value="DUF2263 DOMAIN-CONTAINING PROTEIN"/>
    <property type="match status" value="1"/>
</dbReference>
<accession>A0A8H5HHT9</accession>
<comment type="caution">
    <text evidence="2">The sequence shown here is derived from an EMBL/GenBank/DDBJ whole genome shotgun (WGS) entry which is preliminary data.</text>
</comment>
<dbReference type="InterPro" id="IPR019261">
    <property type="entry name" value="PARG_cat_microbial"/>
</dbReference>
<dbReference type="PANTHER" id="PTHR35596:SF1">
    <property type="entry name" value="MICROBIAL-TYPE PARG CATALYTIC DOMAIN-CONTAINING PROTEIN"/>
    <property type="match status" value="1"/>
</dbReference>
<keyword evidence="3" id="KW-1185">Reference proteome</keyword>
<reference evidence="2 3" key="1">
    <citation type="journal article" date="2020" name="ISME J.">
        <title>Uncovering the hidden diversity of litter-decomposition mechanisms in mushroom-forming fungi.</title>
        <authorList>
            <person name="Floudas D."/>
            <person name="Bentzer J."/>
            <person name="Ahren D."/>
            <person name="Johansson T."/>
            <person name="Persson P."/>
            <person name="Tunlid A."/>
        </authorList>
    </citation>
    <scope>NUCLEOTIDE SEQUENCE [LARGE SCALE GENOMIC DNA]</scope>
    <source>
        <strain evidence="2 3">CBS 661.87</strain>
    </source>
</reference>
<proteinExistence type="predicted"/>
<dbReference type="OrthoDB" id="9985428at2759"/>
<dbReference type="NCBIfam" id="TIGR02452">
    <property type="entry name" value="TIGR02452 family protein"/>
    <property type="match status" value="1"/>
</dbReference>
<dbReference type="InterPro" id="IPR043472">
    <property type="entry name" value="Macro_dom-like"/>
</dbReference>
<gene>
    <name evidence="2" type="ORF">D9615_003807</name>
</gene>
<name>A0A8H5HHT9_9AGAR</name>
<evidence type="ECO:0000313" key="3">
    <source>
        <dbReference type="Proteomes" id="UP000565441"/>
    </source>
</evidence>
<evidence type="ECO:0000313" key="2">
    <source>
        <dbReference type="EMBL" id="KAF5383628.1"/>
    </source>
</evidence>
<dbReference type="Pfam" id="PF10021">
    <property type="entry name" value="PARG_cat_microb"/>
    <property type="match status" value="1"/>
</dbReference>